<dbReference type="UCSC" id="CG31044-RA">
    <property type="organism name" value="d. melanogaster"/>
</dbReference>
<proteinExistence type="evidence at transcript level"/>
<evidence type="ECO:0000313" key="1">
    <source>
        <dbReference type="EMBL" id="ACT35683.1"/>
    </source>
</evidence>
<reference evidence="1" key="1">
    <citation type="submission" date="2009-07" db="EMBL/GenBank/DDBJ databases">
        <authorList>
            <person name="Carlson J."/>
            <person name="Booth B."/>
            <person name="Frise E."/>
            <person name="Sandler J."/>
            <person name="Wan K."/>
            <person name="Yu C."/>
            <person name="Celniker S."/>
        </authorList>
    </citation>
    <scope>NUCLEOTIDE SEQUENCE</scope>
</reference>
<dbReference type="AlphaFoldDB" id="Q8IML1"/>
<accession>Q8IML1</accession>
<dbReference type="EMBL" id="BT088919">
    <property type="protein sequence ID" value="ACT35683.1"/>
    <property type="molecule type" value="mRNA"/>
</dbReference>
<gene>
    <name evidence="1" type="primary">CG31044-RA</name>
</gene>
<name>Q8IML1_DROME</name>
<organism evidence="1">
    <name type="scientific">Drosophila melanogaster</name>
    <name type="common">Fruit fly</name>
    <dbReference type="NCBI Taxonomy" id="7227"/>
    <lineage>
        <taxon>Eukaryota</taxon>
        <taxon>Metazoa</taxon>
        <taxon>Ecdysozoa</taxon>
        <taxon>Arthropoda</taxon>
        <taxon>Hexapoda</taxon>
        <taxon>Insecta</taxon>
        <taxon>Pterygota</taxon>
        <taxon>Neoptera</taxon>
        <taxon>Endopterygota</taxon>
        <taxon>Diptera</taxon>
        <taxon>Brachycera</taxon>
        <taxon>Muscomorpha</taxon>
        <taxon>Ephydroidea</taxon>
        <taxon>Drosophilidae</taxon>
        <taxon>Drosophila</taxon>
        <taxon>Sophophora</taxon>
    </lineage>
</organism>
<sequence>MKPEHLSTPWAIVSAPWLGIDGYCMATCCTAMKLLLPHDLLHAHLNANAPQGGESRALHFGGSAGLFTYFLNEYGPREFATPTGGGKAEKRIQLQRPRQLAFPALDFHFLLVEAAAAAAAITIRNSSSSSNKKPSNAATN</sequence>
<protein>
    <submittedName>
        <fullName evidence="1">MIP12403p</fullName>
    </submittedName>
</protein>